<comment type="caution">
    <text evidence="2">The sequence shown here is derived from an EMBL/GenBank/DDBJ whole genome shotgun (WGS) entry which is preliminary data.</text>
</comment>
<gene>
    <name evidence="2" type="ORF">KK060_17625</name>
</gene>
<sequence length="693" mass="78082">MIPRGRLYFVILLTYLITSVTVYAQDSLRVSVIANIKKDTIQLRWAVNTPMAWKLGNQYGYRLERYTIVRNNEILPKAEKTVLVPVLKPQPLNSWESLANKNNYAAVIAQALFGEKFQLTGDDAKGVSKFIALAQELEQRFMISMYAADMCYPAARLAGWGYDDVSAKPGERYLYRVIPLTPDKVSKIEMGSVYVSLNEYQPLPQPQELTGIYGDKSVMLTWNYGVLSKTYISYYVEKSHDGKTFTRLSDIPLTNMNTRDGKLSERMFYIDSVANNNSTVYYRVRGVTSFSETGPPSDIISGKGTDKLIYVPHINRAVPTDANHVDIDWEFDERGNDIIKGFELRRADNDKGPFKTVVKDIAPGTRSVSFDSLKVTNYFVIAALPHHGEPTLSFPVLVQPVDTIPPVIPTGLTGVVDSLGIVTLSWNKNTDKDILGYRIYRAQNKNEELIPLTDVAIRDNFYRDTIEVRNLNAKVYYAVTALDQRYNQSEKSPIAALDKPELVPPSAPLITNYRVTPGGVLLQWETGGEESIASIKIYRTEKLLNDETAIKEISNRSIREYIDSTALSNQIYEYYIKAFTSKGLSSDPSPLITVKTSTQKVTAGMIKSFTGKMNWRTNQIELKWEHDVKDVKQFEIYRGEAGSSVSLWKVVKGYDKAFVDMEAQPGHKYEYIIRAILSNGKTGAIAKTFVGKD</sequence>
<dbReference type="InterPro" id="IPR013783">
    <property type="entry name" value="Ig-like_fold"/>
</dbReference>
<dbReference type="Gene3D" id="2.60.40.10">
    <property type="entry name" value="Immunoglobulins"/>
    <property type="match status" value="4"/>
</dbReference>
<evidence type="ECO:0000313" key="2">
    <source>
        <dbReference type="EMBL" id="MBT1705118.1"/>
    </source>
</evidence>
<dbReference type="InterPro" id="IPR003961">
    <property type="entry name" value="FN3_dom"/>
</dbReference>
<dbReference type="SUPFAM" id="SSF49265">
    <property type="entry name" value="Fibronectin type III"/>
    <property type="match status" value="2"/>
</dbReference>
<dbReference type="SMART" id="SM00060">
    <property type="entry name" value="FN3"/>
    <property type="match status" value="4"/>
</dbReference>
<dbReference type="Proteomes" id="UP000772618">
    <property type="component" value="Unassembled WGS sequence"/>
</dbReference>
<feature type="domain" description="Fibronectin type-III" evidence="1">
    <location>
        <begin position="504"/>
        <end position="599"/>
    </location>
</feature>
<keyword evidence="3" id="KW-1185">Reference proteome</keyword>
<reference evidence="2 3" key="1">
    <citation type="submission" date="2021-05" db="EMBL/GenBank/DDBJ databases">
        <title>A Polyphasic approach of four new species of the genus Ohtaekwangia: Ohtaekwangia histidinii sp. nov., Ohtaekwangia cretensis sp. nov., Ohtaekwangia indiensis sp. nov., Ohtaekwangia reichenbachii sp. nov. from diverse environment.</title>
        <authorList>
            <person name="Octaviana S."/>
        </authorList>
    </citation>
    <scope>NUCLEOTIDE SEQUENCE [LARGE SCALE GENOMIC DNA]</scope>
    <source>
        <strain evidence="2 3">PWU20</strain>
    </source>
</reference>
<name>A0ABS5VUK8_9BACT</name>
<accession>A0ABS5VUK8</accession>
<evidence type="ECO:0000259" key="1">
    <source>
        <dbReference type="PROSITE" id="PS50853"/>
    </source>
</evidence>
<dbReference type="PROSITE" id="PS50853">
    <property type="entry name" value="FN3"/>
    <property type="match status" value="1"/>
</dbReference>
<protein>
    <recommendedName>
        <fullName evidence="1">Fibronectin type-III domain-containing protein</fullName>
    </recommendedName>
</protein>
<dbReference type="EMBL" id="JAHESD010000047">
    <property type="protein sequence ID" value="MBT1705118.1"/>
    <property type="molecule type" value="Genomic_DNA"/>
</dbReference>
<proteinExistence type="predicted"/>
<organism evidence="2 3">
    <name type="scientific">Chryseosolibacter indicus</name>
    <dbReference type="NCBI Taxonomy" id="2782351"/>
    <lineage>
        <taxon>Bacteria</taxon>
        <taxon>Pseudomonadati</taxon>
        <taxon>Bacteroidota</taxon>
        <taxon>Cytophagia</taxon>
        <taxon>Cytophagales</taxon>
        <taxon>Chryseotaleaceae</taxon>
        <taxon>Chryseosolibacter</taxon>
    </lineage>
</organism>
<evidence type="ECO:0000313" key="3">
    <source>
        <dbReference type="Proteomes" id="UP000772618"/>
    </source>
</evidence>
<dbReference type="RefSeq" id="WP_254155075.1">
    <property type="nucleotide sequence ID" value="NZ_JAHESD010000047.1"/>
</dbReference>
<dbReference type="InterPro" id="IPR036116">
    <property type="entry name" value="FN3_sf"/>
</dbReference>